<gene>
    <name evidence="3" type="ORF">F7O44_06260</name>
</gene>
<dbReference type="InterPro" id="IPR005804">
    <property type="entry name" value="FA_desaturase_dom"/>
</dbReference>
<dbReference type="Proteomes" id="UP000460435">
    <property type="component" value="Unassembled WGS sequence"/>
</dbReference>
<feature type="transmembrane region" description="Helical" evidence="1">
    <location>
        <begin position="70"/>
        <end position="88"/>
    </location>
</feature>
<keyword evidence="1" id="KW-0812">Transmembrane</keyword>
<evidence type="ECO:0000256" key="1">
    <source>
        <dbReference type="SAM" id="Phobius"/>
    </source>
</evidence>
<reference evidence="3 4" key="1">
    <citation type="submission" date="2019-11" db="EMBL/GenBank/DDBJ databases">
        <authorList>
            <person name="Li X.-J."/>
            <person name="Feng X.-M."/>
        </authorList>
    </citation>
    <scope>NUCLEOTIDE SEQUENCE [LARGE SCALE GENOMIC DNA]</scope>
    <source>
        <strain evidence="3 4">XMNu-373</strain>
    </source>
</reference>
<feature type="transmembrane region" description="Helical" evidence="1">
    <location>
        <begin position="43"/>
        <end position="64"/>
    </location>
</feature>
<keyword evidence="4" id="KW-1185">Reference proteome</keyword>
<protein>
    <submittedName>
        <fullName evidence="3">Acyl-CoA desaturase</fullName>
    </submittedName>
</protein>
<dbReference type="GO" id="GO:0008610">
    <property type="term" value="P:lipid biosynthetic process"/>
    <property type="evidence" value="ECO:0007669"/>
    <property type="project" value="UniProtKB-ARBA"/>
</dbReference>
<dbReference type="PIRSF" id="PIRSF015921">
    <property type="entry name" value="FA_sphinglp_des"/>
    <property type="match status" value="1"/>
</dbReference>
<dbReference type="InterPro" id="IPR012171">
    <property type="entry name" value="Fatty_acid_desaturase"/>
</dbReference>
<feature type="domain" description="Fatty acid desaturase" evidence="2">
    <location>
        <begin position="69"/>
        <end position="331"/>
    </location>
</feature>
<dbReference type="GO" id="GO:0016020">
    <property type="term" value="C:membrane"/>
    <property type="evidence" value="ECO:0007669"/>
    <property type="project" value="TreeGrafter"/>
</dbReference>
<feature type="transmembrane region" description="Helical" evidence="1">
    <location>
        <begin position="108"/>
        <end position="126"/>
    </location>
</feature>
<dbReference type="GO" id="GO:0016717">
    <property type="term" value="F:oxidoreductase activity, acting on paired donors, with oxidation of a pair of donors resulting in the reduction of molecular oxygen to two molecules of water"/>
    <property type="evidence" value="ECO:0007669"/>
    <property type="project" value="TreeGrafter"/>
</dbReference>
<organism evidence="3 4">
    <name type="scientific">Phytoactinopolyspora mesophila</name>
    <dbReference type="NCBI Taxonomy" id="2650750"/>
    <lineage>
        <taxon>Bacteria</taxon>
        <taxon>Bacillati</taxon>
        <taxon>Actinomycetota</taxon>
        <taxon>Actinomycetes</taxon>
        <taxon>Jiangellales</taxon>
        <taxon>Jiangellaceae</taxon>
        <taxon>Phytoactinopolyspora</taxon>
    </lineage>
</organism>
<keyword evidence="1" id="KW-0472">Membrane</keyword>
<dbReference type="CDD" id="cd03506">
    <property type="entry name" value="Delta6-FADS-like"/>
    <property type="match status" value="1"/>
</dbReference>
<dbReference type="EMBL" id="WLZY01000002">
    <property type="protein sequence ID" value="NDL56671.1"/>
    <property type="molecule type" value="Genomic_DNA"/>
</dbReference>
<dbReference type="AlphaFoldDB" id="A0A7K3M047"/>
<evidence type="ECO:0000313" key="3">
    <source>
        <dbReference type="EMBL" id="NDL56671.1"/>
    </source>
</evidence>
<dbReference type="Pfam" id="PF00487">
    <property type="entry name" value="FA_desaturase"/>
    <property type="match status" value="1"/>
</dbReference>
<dbReference type="PANTHER" id="PTHR19353">
    <property type="entry name" value="FATTY ACID DESATURASE 2"/>
    <property type="match status" value="1"/>
</dbReference>
<comment type="caution">
    <text evidence="3">The sequence shown here is derived from an EMBL/GenBank/DDBJ whole genome shotgun (WGS) entry which is preliminary data.</text>
</comment>
<accession>A0A7K3M047</accession>
<dbReference type="PANTHER" id="PTHR19353:SF19">
    <property type="entry name" value="DELTA(5) FATTY ACID DESATURASE C-RELATED"/>
    <property type="match status" value="1"/>
</dbReference>
<feature type="transmembrane region" description="Helical" evidence="1">
    <location>
        <begin position="176"/>
        <end position="197"/>
    </location>
</feature>
<name>A0A7K3M047_9ACTN</name>
<proteinExistence type="predicted"/>
<sequence>MANGAGTTNTSSAEGSPRTRYVSDYAEVSRRVRAAGLLRRRPLFYAVRAVTLVLLLAGCAVAVVVIGESWWQLLVAAVLGLLLAQVAFFAHDAAHRQIFTSGKANDRLALVIGDLIAGMSHGWWMSKHSRHHANPNKVDTDPDIEPGALVFTTDVSGARRWRRGFGGWFVARQGTLFFPLLLLAGLNLHISGIRTVFGRQPVKYRKFEIPMLLLRLTLYPLALFTLLSPGLAAAFLGVQLAVFGFAMGATFAPNHKGMPLVPRELSIGYVHRQVLTSRNVRGGWFIDVAMGGLNYQIEHHLFPSMPRPNLRHAQPIVRRFCAERDIPYAETSLLESWGIVVRHLNRVGLGDADPFACPLAAQLRSTA</sequence>
<keyword evidence="1" id="KW-1133">Transmembrane helix</keyword>
<evidence type="ECO:0000313" key="4">
    <source>
        <dbReference type="Proteomes" id="UP000460435"/>
    </source>
</evidence>
<evidence type="ECO:0000259" key="2">
    <source>
        <dbReference type="Pfam" id="PF00487"/>
    </source>
</evidence>